<evidence type="ECO:0000313" key="3">
    <source>
        <dbReference type="EMBL" id="SEH99416.1"/>
    </source>
</evidence>
<dbReference type="PANTHER" id="PTHR13696">
    <property type="entry name" value="P-LOOP CONTAINING NUCLEOSIDE TRIPHOSPHATE HYDROLASE"/>
    <property type="match status" value="1"/>
</dbReference>
<dbReference type="Pfam" id="PF13614">
    <property type="entry name" value="AAA_31"/>
    <property type="match status" value="1"/>
</dbReference>
<organism evidence="3 4">
    <name type="scientific">Rheinheimera pacifica</name>
    <dbReference type="NCBI Taxonomy" id="173990"/>
    <lineage>
        <taxon>Bacteria</taxon>
        <taxon>Pseudomonadati</taxon>
        <taxon>Pseudomonadota</taxon>
        <taxon>Gammaproteobacteria</taxon>
        <taxon>Chromatiales</taxon>
        <taxon>Chromatiaceae</taxon>
        <taxon>Rheinheimera</taxon>
    </lineage>
</organism>
<dbReference type="AlphaFoldDB" id="A0A1H6MLL8"/>
<name>A0A1H6MLL8_9GAMM</name>
<proteinExistence type="predicted"/>
<sequence>MQNLQNNRNPEVVIWTVANQKGGVGKTTTTVTLGGLLAERGYKVLLVDTDPHASLTYYFGIDAEELEVSVYDIFIRGKDITSEEILQSLCPSGVANLDILPSSMALATLDRSLGNKGGMGLMLKKALHKIKTEYDYVLIDCPPVMGVLMVNAIAASDRILIPVQTEFLALKGLERMIATMALMCTSQKKDYAFTIIATMYDKRTKASLEAYKELKNKYQEKVWSAVIPVDTKFRDASLALTPPNVHAPGSRGVFAYNTLLTYLLQLAAE</sequence>
<reference evidence="4" key="1">
    <citation type="submission" date="2016-10" db="EMBL/GenBank/DDBJ databases">
        <authorList>
            <person name="Varghese N."/>
            <person name="Submissions S."/>
        </authorList>
    </citation>
    <scope>NUCLEOTIDE SEQUENCE [LARGE SCALE GENOMIC DNA]</scope>
    <source>
        <strain evidence="4">DSM 17616</strain>
    </source>
</reference>
<feature type="domain" description="AAA" evidence="2">
    <location>
        <begin position="16"/>
        <end position="189"/>
    </location>
</feature>
<dbReference type="InterPro" id="IPR025669">
    <property type="entry name" value="AAA_dom"/>
</dbReference>
<dbReference type="STRING" id="173990.SAMN05660691_02660"/>
<evidence type="ECO:0000313" key="4">
    <source>
        <dbReference type="Proteomes" id="UP000199371"/>
    </source>
</evidence>
<dbReference type="EMBL" id="FNXF01000010">
    <property type="protein sequence ID" value="SEH99416.1"/>
    <property type="molecule type" value="Genomic_DNA"/>
</dbReference>
<keyword evidence="4" id="KW-1185">Reference proteome</keyword>
<dbReference type="SUPFAM" id="SSF52540">
    <property type="entry name" value="P-loop containing nucleoside triphosphate hydrolases"/>
    <property type="match status" value="1"/>
</dbReference>
<accession>A0A1H6MLL8</accession>
<dbReference type="CDD" id="cd02042">
    <property type="entry name" value="ParAB_family"/>
    <property type="match status" value="1"/>
</dbReference>
<dbReference type="Gene3D" id="3.40.50.300">
    <property type="entry name" value="P-loop containing nucleotide triphosphate hydrolases"/>
    <property type="match status" value="1"/>
</dbReference>
<dbReference type="InterPro" id="IPR027417">
    <property type="entry name" value="P-loop_NTPase"/>
</dbReference>
<evidence type="ECO:0000259" key="2">
    <source>
        <dbReference type="Pfam" id="PF13614"/>
    </source>
</evidence>
<comment type="similarity">
    <text evidence="1">To B.subtilis soj.</text>
</comment>
<dbReference type="FunFam" id="3.40.50.300:FF:000285">
    <property type="entry name" value="Sporulation initiation inhibitor Soj"/>
    <property type="match status" value="1"/>
</dbReference>
<gene>
    <name evidence="3" type="ORF">SAMN05660691_02660</name>
</gene>
<protein>
    <submittedName>
        <fullName evidence="3">Chromosome partitioning protein</fullName>
    </submittedName>
</protein>
<dbReference type="InterPro" id="IPR050678">
    <property type="entry name" value="DNA_Partitioning_ATPase"/>
</dbReference>
<dbReference type="Proteomes" id="UP000199371">
    <property type="component" value="Unassembled WGS sequence"/>
</dbReference>
<dbReference type="PANTHER" id="PTHR13696:SF69">
    <property type="entry name" value="PLASMID PARTITIONING PROTEIN-RELATED"/>
    <property type="match status" value="1"/>
</dbReference>
<evidence type="ECO:0000256" key="1">
    <source>
        <dbReference type="ARBA" id="ARBA00060876"/>
    </source>
</evidence>